<dbReference type="InterPro" id="IPR010272">
    <property type="entry name" value="T6SS_TssF"/>
</dbReference>
<evidence type="ECO:0000313" key="1">
    <source>
        <dbReference type="EMBL" id="EFV46133.1"/>
    </source>
</evidence>
<sequence length="599" mass="65783">MHAFEDIAGLYREELRSLREDAVRFAVRNPGMARQLGLASDTQPDPLVNLLLESFAWLAARVRADAESRLPLVSHSLLGLLYPQFVCPIPSVGVAEFIPNPAGVAGLPDGFGIPAHTPIHNRDERGGVLRWRTARPLTLHPAKVVRASIIPPASWMPAAAQGVPGVLCLRIEGIAGLSLAKFGLPSLSLHLGGDRFATFPMHEWVHGACKDVFLADDAGAAKPRALSLGREALCHAGLEPGGRLFPESAYALPGYQLLQEYFAYPEHLLFWEVGGLERRRELGDLPGFDLLFPVDAPPPKTVSSRLFRTCAVPVVNLFERMAEPIRVDHERSGHLLVPDLRHRDSTEVHSVIAVDALEGGERSSVMPYFSLSGEGDAPPSLMWFLRRKPSLDGIGTDVFLHFKEAAFRPETARPWVASARVLCTNRHRAAERWRQGELTRDTDMPTAAIRFCGPPSQQHDPPMFGGELWKLVSHLSLHQLSLSGPDADNVLRELLRLYAPPRDAFAQRQIAGVNGLCAKPLIRPLRSAPGCAARGTRLTLTLDEDAFTGGSAFLFAEVLDVFFGLYAGINTFTQLVLKTCNRKGTWHRWPLRSGALPLI</sequence>
<reference evidence="1 2" key="2">
    <citation type="submission" date="2013-04" db="EMBL/GenBank/DDBJ databases">
        <title>The Genome Sequence of Bilophila wadsworthia 3_1_6.</title>
        <authorList>
            <consortium name="The Broad Institute Genomics Platform"/>
            <person name="Earl A."/>
            <person name="Ward D."/>
            <person name="Feldgarden M."/>
            <person name="Gevers D."/>
            <person name="Sibley C."/>
            <person name="Strauss J."/>
            <person name="Allen-Vercoe E."/>
            <person name="Walker B."/>
            <person name="Young S."/>
            <person name="Zeng Q."/>
            <person name="Gargeya S."/>
            <person name="Fitzgerald M."/>
            <person name="Haas B."/>
            <person name="Abouelleil A."/>
            <person name="Allen A.W."/>
            <person name="Alvarado L."/>
            <person name="Arachchi H.M."/>
            <person name="Berlin A.M."/>
            <person name="Chapman S.B."/>
            <person name="Gainer-Dewar J."/>
            <person name="Goldberg J."/>
            <person name="Griggs A."/>
            <person name="Gujja S."/>
            <person name="Hansen M."/>
            <person name="Howarth C."/>
            <person name="Imamovic A."/>
            <person name="Ireland A."/>
            <person name="Larimer J."/>
            <person name="McCowan C."/>
            <person name="Murphy C."/>
            <person name="Pearson M."/>
            <person name="Poon T.W."/>
            <person name="Priest M."/>
            <person name="Roberts A."/>
            <person name="Saif S."/>
            <person name="Shea T."/>
            <person name="Sisk P."/>
            <person name="Sykes S."/>
            <person name="Wortman J."/>
            <person name="Nusbaum C."/>
            <person name="Birren B."/>
        </authorList>
    </citation>
    <scope>NUCLEOTIDE SEQUENCE [LARGE SCALE GENOMIC DNA]</scope>
    <source>
        <strain evidence="1 2">3_1_6</strain>
    </source>
</reference>
<comment type="caution">
    <text evidence="1">The sequence shown here is derived from an EMBL/GenBank/DDBJ whole genome shotgun (WGS) entry which is preliminary data.</text>
</comment>
<dbReference type="AlphaFoldDB" id="E5Y1I9"/>
<dbReference type="Proteomes" id="UP000006034">
    <property type="component" value="Unassembled WGS sequence"/>
</dbReference>
<accession>E5Y1I9</accession>
<proteinExistence type="predicted"/>
<dbReference type="RefSeq" id="WP_005023913.1">
    <property type="nucleotide sequence ID" value="NZ_KE150239.1"/>
</dbReference>
<dbReference type="OrthoDB" id="9763676at2"/>
<keyword evidence="2" id="KW-1185">Reference proteome</keyword>
<dbReference type="HOGENOM" id="CLU_028593_2_0_7"/>
<organism evidence="1 2">
    <name type="scientific">Bilophila wadsworthia (strain 3_1_6)</name>
    <dbReference type="NCBI Taxonomy" id="563192"/>
    <lineage>
        <taxon>Bacteria</taxon>
        <taxon>Pseudomonadati</taxon>
        <taxon>Thermodesulfobacteriota</taxon>
        <taxon>Desulfovibrionia</taxon>
        <taxon>Desulfovibrionales</taxon>
        <taxon>Desulfovibrionaceae</taxon>
        <taxon>Bilophila</taxon>
    </lineage>
</organism>
<evidence type="ECO:0000313" key="2">
    <source>
        <dbReference type="Proteomes" id="UP000006034"/>
    </source>
</evidence>
<dbReference type="PANTHER" id="PTHR35370:SF1">
    <property type="entry name" value="TYPE VI SECRETION SYSTEM COMPONENT TSSF1"/>
    <property type="match status" value="1"/>
</dbReference>
<dbReference type="GeneID" id="78087151"/>
<dbReference type="NCBIfam" id="TIGR03359">
    <property type="entry name" value="VI_chp_6"/>
    <property type="match status" value="1"/>
</dbReference>
<dbReference type="PANTHER" id="PTHR35370">
    <property type="entry name" value="CYTOPLASMIC PROTEIN-RELATED-RELATED"/>
    <property type="match status" value="1"/>
</dbReference>
<name>E5Y1I9_BILW3</name>
<dbReference type="eggNOG" id="COG3519">
    <property type="taxonomic scope" value="Bacteria"/>
</dbReference>
<gene>
    <name evidence="1" type="ORF">HMPREF0179_00048</name>
</gene>
<dbReference type="Pfam" id="PF05947">
    <property type="entry name" value="T6SS_TssF"/>
    <property type="match status" value="1"/>
</dbReference>
<protein>
    <submittedName>
        <fullName evidence="1">Type VI secretion protein</fullName>
    </submittedName>
</protein>
<dbReference type="PIRSF" id="PIRSF028304">
    <property type="entry name" value="UCP028304"/>
    <property type="match status" value="1"/>
</dbReference>
<reference evidence="1 2" key="1">
    <citation type="submission" date="2010-10" db="EMBL/GenBank/DDBJ databases">
        <authorList>
            <consortium name="The Broad Institute Genome Sequencing Platform"/>
            <person name="Ward D."/>
            <person name="Earl A."/>
            <person name="Feldgarden M."/>
            <person name="Young S.K."/>
            <person name="Gargeya S."/>
            <person name="Zeng Q."/>
            <person name="Alvarado L."/>
            <person name="Berlin A."/>
            <person name="Bochicchio J."/>
            <person name="Chapman S.B."/>
            <person name="Chen Z."/>
            <person name="Freedman E."/>
            <person name="Gellesch M."/>
            <person name="Goldberg J."/>
            <person name="Griggs A."/>
            <person name="Gujja S."/>
            <person name="Heilman E."/>
            <person name="Heiman D."/>
            <person name="Howarth C."/>
            <person name="Mehta T."/>
            <person name="Neiman D."/>
            <person name="Pearson M."/>
            <person name="Roberts A."/>
            <person name="Saif S."/>
            <person name="Shea T."/>
            <person name="Shenoy N."/>
            <person name="Sisk P."/>
            <person name="Stolte C."/>
            <person name="Sykes S."/>
            <person name="White J."/>
            <person name="Yandava C."/>
            <person name="Allen-Vercoe E."/>
            <person name="Sibley C."/>
            <person name="Ambrose C.E."/>
            <person name="Strauss J."/>
            <person name="Daigneault M."/>
            <person name="Haas B."/>
            <person name="Nusbaum C."/>
            <person name="Birren B."/>
        </authorList>
    </citation>
    <scope>NUCLEOTIDE SEQUENCE [LARGE SCALE GENOMIC DNA]</scope>
    <source>
        <strain evidence="1 2">3_1_6</strain>
    </source>
</reference>
<dbReference type="EMBL" id="ADCP02000002">
    <property type="protein sequence ID" value="EFV46133.1"/>
    <property type="molecule type" value="Genomic_DNA"/>
</dbReference>
<dbReference type="STRING" id="563192.HMPREF0179_00048"/>